<reference evidence="2 3" key="3">
    <citation type="submission" date="2023-06" db="EMBL/GenBank/DDBJ databases">
        <authorList>
            <person name="Zeman M."/>
            <person name="Kubasova T."/>
            <person name="Jahodarova E."/>
            <person name="Nykrynova M."/>
            <person name="Rychlik I."/>
        </authorList>
    </citation>
    <scope>NUCLEOTIDE SEQUENCE [LARGE SCALE GENOMIC DNA]</scope>
    <source>
        <strain evidence="2 3">105_WCHN</strain>
    </source>
</reference>
<name>A0ABT7VP26_9LACO</name>
<evidence type="ECO:0000256" key="1">
    <source>
        <dbReference type="SAM" id="Phobius"/>
    </source>
</evidence>
<sequence>MSRSVFRKTSIKKSLAAKYKGAYKRKIKKALIPGYGTRAAGWAHPKKKLYNKIYNKTSYDTRKLFGYKEGPQKRQQHDIDDQTEPANNVVASFFYLVYDLMTAIKTISGSLGVLLFLFLPTVSGWCIAVWLILWILRPLVRSVANIINAF</sequence>
<reference evidence="2 3" key="1">
    <citation type="submission" date="2023-06" db="EMBL/GenBank/DDBJ databases">
        <title>Identification and characterization of horizontal gene transfer across gut microbiota members of farm animals based on homology search.</title>
        <authorList>
            <person name="Schwarzerova J."/>
            <person name="Nykrynova M."/>
            <person name="Jureckova K."/>
            <person name="Cejkova D."/>
            <person name="Rychlik I."/>
        </authorList>
    </citation>
    <scope>NUCLEOTIDE SEQUENCE [LARGE SCALE GENOMIC DNA]</scope>
    <source>
        <strain evidence="2 3">105_WCHN</strain>
    </source>
</reference>
<dbReference type="EMBL" id="JAUDEO010000051">
    <property type="protein sequence ID" value="MDM8334484.1"/>
    <property type="molecule type" value="Genomic_DNA"/>
</dbReference>
<organism evidence="2 3">
    <name type="scientific">Limosilactobacillus panis</name>
    <dbReference type="NCBI Taxonomy" id="47493"/>
    <lineage>
        <taxon>Bacteria</taxon>
        <taxon>Bacillati</taxon>
        <taxon>Bacillota</taxon>
        <taxon>Bacilli</taxon>
        <taxon>Lactobacillales</taxon>
        <taxon>Lactobacillaceae</taxon>
        <taxon>Limosilactobacillus</taxon>
    </lineage>
</organism>
<proteinExistence type="predicted"/>
<keyword evidence="1" id="KW-0812">Transmembrane</keyword>
<reference evidence="3" key="2">
    <citation type="submission" date="2023-06" db="EMBL/GenBank/DDBJ databases">
        <title>Identification and characterization of horizontal gene transfer across gut microbiota members of farm animals based on homology search.</title>
        <authorList>
            <person name="Zeman M."/>
            <person name="Kubasova T."/>
            <person name="Jahodarova E."/>
            <person name="Nykrynova M."/>
            <person name="Rychlik I."/>
        </authorList>
    </citation>
    <scope>NUCLEOTIDE SEQUENCE [LARGE SCALE GENOMIC DNA]</scope>
    <source>
        <strain evidence="3">105_WCHN</strain>
    </source>
</reference>
<gene>
    <name evidence="2" type="ORF">QUW46_07875</name>
</gene>
<comment type="caution">
    <text evidence="2">The sequence shown here is derived from an EMBL/GenBank/DDBJ whole genome shotgun (WGS) entry which is preliminary data.</text>
</comment>
<keyword evidence="3" id="KW-1185">Reference proteome</keyword>
<keyword evidence="1" id="KW-1133">Transmembrane helix</keyword>
<protein>
    <submittedName>
        <fullName evidence="2">Uncharacterized protein</fullName>
    </submittedName>
</protein>
<accession>A0ABT7VP26</accession>
<dbReference type="RefSeq" id="WP_289561043.1">
    <property type="nucleotide sequence ID" value="NZ_JAUDEO010000051.1"/>
</dbReference>
<evidence type="ECO:0000313" key="3">
    <source>
        <dbReference type="Proteomes" id="UP001529423"/>
    </source>
</evidence>
<feature type="transmembrane region" description="Helical" evidence="1">
    <location>
        <begin position="111"/>
        <end position="136"/>
    </location>
</feature>
<dbReference type="Proteomes" id="UP001529423">
    <property type="component" value="Unassembled WGS sequence"/>
</dbReference>
<evidence type="ECO:0000313" key="2">
    <source>
        <dbReference type="EMBL" id="MDM8334484.1"/>
    </source>
</evidence>
<keyword evidence="1" id="KW-0472">Membrane</keyword>